<dbReference type="InterPro" id="IPR050409">
    <property type="entry name" value="E3_ubiq-protein_ligase"/>
</dbReference>
<protein>
    <recommendedName>
        <fullName evidence="3">HECT-type E3 ubiquitin transferase</fullName>
        <ecNumber evidence="3">2.3.2.26</ecNumber>
    </recommendedName>
</protein>
<gene>
    <name evidence="8" type="ORF">CTAYLR_004520</name>
</gene>
<keyword evidence="5 6" id="KW-0833">Ubl conjugation pathway</keyword>
<evidence type="ECO:0000313" key="8">
    <source>
        <dbReference type="EMBL" id="KAJ8613229.1"/>
    </source>
</evidence>
<dbReference type="Proteomes" id="UP001230188">
    <property type="component" value="Unassembled WGS sequence"/>
</dbReference>
<comment type="caution">
    <text evidence="8">The sequence shown here is derived from an EMBL/GenBank/DDBJ whole genome shotgun (WGS) entry which is preliminary data.</text>
</comment>
<evidence type="ECO:0000256" key="3">
    <source>
        <dbReference type="ARBA" id="ARBA00012485"/>
    </source>
</evidence>
<dbReference type="SUPFAM" id="SSF56204">
    <property type="entry name" value="Hect, E3 ligase catalytic domain"/>
    <property type="match status" value="1"/>
</dbReference>
<dbReference type="EMBL" id="JAQMWT010000034">
    <property type="protein sequence ID" value="KAJ8613229.1"/>
    <property type="molecule type" value="Genomic_DNA"/>
</dbReference>
<dbReference type="PANTHER" id="PTHR11254:SF440">
    <property type="entry name" value="E3 UBIQUITIN-PROTEIN LIGASE NEDD-4"/>
    <property type="match status" value="1"/>
</dbReference>
<dbReference type="InterPro" id="IPR035983">
    <property type="entry name" value="Hect_E3_ubiquitin_ligase"/>
</dbReference>
<dbReference type="GO" id="GO:0061630">
    <property type="term" value="F:ubiquitin protein ligase activity"/>
    <property type="evidence" value="ECO:0007669"/>
    <property type="project" value="UniProtKB-EC"/>
</dbReference>
<organism evidence="8 9">
    <name type="scientific">Chrysophaeum taylorii</name>
    <dbReference type="NCBI Taxonomy" id="2483200"/>
    <lineage>
        <taxon>Eukaryota</taxon>
        <taxon>Sar</taxon>
        <taxon>Stramenopiles</taxon>
        <taxon>Ochrophyta</taxon>
        <taxon>Pelagophyceae</taxon>
        <taxon>Pelagomonadales</taxon>
        <taxon>Pelagomonadaceae</taxon>
        <taxon>Chrysophaeum</taxon>
    </lineage>
</organism>
<evidence type="ECO:0000256" key="2">
    <source>
        <dbReference type="ARBA" id="ARBA00004906"/>
    </source>
</evidence>
<comment type="catalytic activity">
    <reaction evidence="1">
        <text>S-ubiquitinyl-[E2 ubiquitin-conjugating enzyme]-L-cysteine + [acceptor protein]-L-lysine = [E2 ubiquitin-conjugating enzyme]-L-cysteine + N(6)-ubiquitinyl-[acceptor protein]-L-lysine.</text>
        <dbReference type="EC" id="2.3.2.26"/>
    </reaction>
</comment>
<dbReference type="EC" id="2.3.2.26" evidence="3"/>
<reference evidence="8" key="1">
    <citation type="submission" date="2023-01" db="EMBL/GenBank/DDBJ databases">
        <title>Metagenome sequencing of chrysophaentin producing Chrysophaeum taylorii.</title>
        <authorList>
            <person name="Davison J."/>
            <person name="Bewley C."/>
        </authorList>
    </citation>
    <scope>NUCLEOTIDE SEQUENCE</scope>
    <source>
        <strain evidence="8">NIES-1699</strain>
    </source>
</reference>
<proteinExistence type="predicted"/>
<dbReference type="GO" id="GO:0016567">
    <property type="term" value="P:protein ubiquitination"/>
    <property type="evidence" value="ECO:0007669"/>
    <property type="project" value="TreeGrafter"/>
</dbReference>
<sequence>MFSKFVVEPYHARVGEDAPRQEPLESACRAVCRVLDEEAYDPTESPARVIATRTAPFRSAARALAGARRAQLLVGVDARFEGEEAIDAGGVAREWCSAVAEEVCRTLLEPQNDGTLTVGGGNLEETFAFGKLCGAMIAWCARHTVAKDSQSPPVLSLPLSKVFAKLVTRENVTPTDVADVDAVYYRNRLELALRDLSELERTLDRGPLTFVSDEGDPLHLDGDSELVTPENARQYVAESAEHYLLGSRRREAAAFVAGVDLVLGPKAPRLLAATDVLILLVGVADLDVLAWRDAARFDRGAVDRATARRLFGDFWDVVADDFTNEDRTRLLLFATGAAALPPGGFPNLAPPFTLCLDQPAPLHRLPTSHACFNAIYLPLYPDAPTLRDKLRASLRLGLGSFGLT</sequence>
<dbReference type="PANTHER" id="PTHR11254">
    <property type="entry name" value="HECT DOMAIN UBIQUITIN-PROTEIN LIGASE"/>
    <property type="match status" value="1"/>
</dbReference>
<dbReference type="SMART" id="SM00119">
    <property type="entry name" value="HECTc"/>
    <property type="match status" value="1"/>
</dbReference>
<dbReference type="AlphaFoldDB" id="A0AAD7UMV8"/>
<keyword evidence="4" id="KW-0808">Transferase</keyword>
<evidence type="ECO:0000259" key="7">
    <source>
        <dbReference type="PROSITE" id="PS50237"/>
    </source>
</evidence>
<evidence type="ECO:0000256" key="1">
    <source>
        <dbReference type="ARBA" id="ARBA00000885"/>
    </source>
</evidence>
<dbReference type="GO" id="GO:0006511">
    <property type="term" value="P:ubiquitin-dependent protein catabolic process"/>
    <property type="evidence" value="ECO:0007669"/>
    <property type="project" value="TreeGrafter"/>
</dbReference>
<comment type="pathway">
    <text evidence="2">Protein modification; protein ubiquitination.</text>
</comment>
<dbReference type="Pfam" id="PF00632">
    <property type="entry name" value="HECT"/>
    <property type="match status" value="1"/>
</dbReference>
<feature type="domain" description="HECT" evidence="7">
    <location>
        <begin position="68"/>
        <end position="404"/>
    </location>
</feature>
<dbReference type="InterPro" id="IPR000569">
    <property type="entry name" value="HECT_dom"/>
</dbReference>
<evidence type="ECO:0000256" key="6">
    <source>
        <dbReference type="PROSITE-ProRule" id="PRU00104"/>
    </source>
</evidence>
<keyword evidence="9" id="KW-1185">Reference proteome</keyword>
<evidence type="ECO:0000256" key="5">
    <source>
        <dbReference type="ARBA" id="ARBA00022786"/>
    </source>
</evidence>
<dbReference type="PROSITE" id="PS50237">
    <property type="entry name" value="HECT"/>
    <property type="match status" value="1"/>
</dbReference>
<accession>A0AAD7UMV8</accession>
<feature type="active site" description="Glycyl thioester intermediate" evidence="6">
    <location>
        <position position="371"/>
    </location>
</feature>
<dbReference type="GO" id="GO:0005737">
    <property type="term" value="C:cytoplasm"/>
    <property type="evidence" value="ECO:0007669"/>
    <property type="project" value="TreeGrafter"/>
</dbReference>
<evidence type="ECO:0000256" key="4">
    <source>
        <dbReference type="ARBA" id="ARBA00022679"/>
    </source>
</evidence>
<dbReference type="Gene3D" id="3.30.2410.10">
    <property type="entry name" value="Hect, E3 ligase catalytic domain"/>
    <property type="match status" value="1"/>
</dbReference>
<evidence type="ECO:0000313" key="9">
    <source>
        <dbReference type="Proteomes" id="UP001230188"/>
    </source>
</evidence>
<name>A0AAD7UMV8_9STRA</name>
<dbReference type="Gene3D" id="3.30.2160.10">
    <property type="entry name" value="Hect, E3 ligase catalytic domain"/>
    <property type="match status" value="1"/>
</dbReference>
<dbReference type="Gene3D" id="3.90.1750.10">
    <property type="entry name" value="Hect, E3 ligase catalytic domains"/>
    <property type="match status" value="1"/>
</dbReference>